<keyword evidence="2" id="KW-0812">Transmembrane</keyword>
<evidence type="ECO:0000256" key="2">
    <source>
        <dbReference type="SAM" id="Phobius"/>
    </source>
</evidence>
<feature type="compositionally biased region" description="Polar residues" evidence="1">
    <location>
        <begin position="727"/>
        <end position="743"/>
    </location>
</feature>
<reference evidence="3 4" key="1">
    <citation type="submission" date="2023-10" db="EMBL/GenBank/DDBJ databases">
        <title>Genomes of two closely related lineages of the louse Polyplax serrata with different host specificities.</title>
        <authorList>
            <person name="Martinu J."/>
            <person name="Tarabai H."/>
            <person name="Stefka J."/>
            <person name="Hypsa V."/>
        </authorList>
    </citation>
    <scope>NUCLEOTIDE SEQUENCE [LARGE SCALE GENOMIC DNA]</scope>
    <source>
        <strain evidence="3">HR10_N</strain>
    </source>
</reference>
<feature type="transmembrane region" description="Helical" evidence="2">
    <location>
        <begin position="226"/>
        <end position="245"/>
    </location>
</feature>
<organism evidence="3 4">
    <name type="scientific">Polyplax serrata</name>
    <name type="common">Common mouse louse</name>
    <dbReference type="NCBI Taxonomy" id="468196"/>
    <lineage>
        <taxon>Eukaryota</taxon>
        <taxon>Metazoa</taxon>
        <taxon>Ecdysozoa</taxon>
        <taxon>Arthropoda</taxon>
        <taxon>Hexapoda</taxon>
        <taxon>Insecta</taxon>
        <taxon>Pterygota</taxon>
        <taxon>Neoptera</taxon>
        <taxon>Paraneoptera</taxon>
        <taxon>Psocodea</taxon>
        <taxon>Troctomorpha</taxon>
        <taxon>Phthiraptera</taxon>
        <taxon>Anoplura</taxon>
        <taxon>Polyplacidae</taxon>
        <taxon>Polyplax</taxon>
    </lineage>
</organism>
<dbReference type="Proteomes" id="UP001372834">
    <property type="component" value="Unassembled WGS sequence"/>
</dbReference>
<feature type="region of interest" description="Disordered" evidence="1">
    <location>
        <begin position="321"/>
        <end position="347"/>
    </location>
</feature>
<keyword evidence="2" id="KW-0472">Membrane</keyword>
<proteinExistence type="predicted"/>
<keyword evidence="2" id="KW-1133">Transmembrane helix</keyword>
<evidence type="ECO:0000313" key="4">
    <source>
        <dbReference type="Proteomes" id="UP001372834"/>
    </source>
</evidence>
<feature type="compositionally biased region" description="Polar residues" evidence="1">
    <location>
        <begin position="684"/>
        <end position="695"/>
    </location>
</feature>
<feature type="compositionally biased region" description="Polar residues" evidence="1">
    <location>
        <begin position="321"/>
        <end position="338"/>
    </location>
</feature>
<accession>A0AAN8PAL2</accession>
<name>A0AAN8PAL2_POLSC</name>
<evidence type="ECO:0000313" key="3">
    <source>
        <dbReference type="EMBL" id="KAK6625771.1"/>
    </source>
</evidence>
<gene>
    <name evidence="3" type="ORF">RUM43_006070</name>
</gene>
<feature type="region of interest" description="Disordered" evidence="1">
    <location>
        <begin position="684"/>
        <end position="783"/>
    </location>
</feature>
<feature type="region of interest" description="Disordered" evidence="1">
    <location>
        <begin position="541"/>
        <end position="566"/>
    </location>
</feature>
<feature type="compositionally biased region" description="Basic and acidic residues" evidence="1">
    <location>
        <begin position="550"/>
        <end position="566"/>
    </location>
</feature>
<sequence length="797" mass="88155">MAELGLEGYSERRYLGLAANLCHESGQSILEGLGPNSCCSGFIPYVSSLSEIYSNREIDLGTHPRFSPSLNIVKIICNQKVNITVFQYYYHDRLLTSGPPDVPPRNPSMSRLNGRPGGLMGSMDRDDDFEPSCLVRTPSGNVYIPTDIPIKKSPLDYKSNSSCSSPSKMLENHQQKNSDRCSLPFGTPVPVLPVRNNLRRPNSTHFPPSRFQFRKSFTNCSWKRTAIIFIILSVVLLAAVTYMLGKWNFISFHWFDNVETDSCATSSFSGVGNTTVGSVLSVVRPVTSPVEMSANFLDWSYQNAKACSVLVGENTEVLYSKSSAETPQNRSSLNRQRPQQPPSGGRHLNDVALREFYFKTRVRRHVSNPHEFVVEAQSATTTGANQHEHEKSVLTVVPNGLMTGVTNEALVGSPFRVALKLNSTDNPRRHPLLFLVPEEPYLRKPDTTPKAPASEKHLDVGDFPDEESLSPINLSDTKSIEVSRIVRQSEVRRNSDVKRPDANKLNNDVRKNILIGRTGRNNSRTLKGFRTHDVELTNLGMNTLNGRNETSPRNEDQSRNQGEEYVEENKTKTFYPIRGSALPKNNVEEEKWPNGLRPYATPNHTESATSTGYLPNTLRTSFPTFDPQRTPTATPGMMTTSATTRIGYFVGGQCECSCPCLDAGWVDDSSYSTTQQYQTLQALSERTTQQANSTEEVTEEDGSPTSENEPTTDSTMVDTTTAWTSDGSTPSTQTDLTSETNLGDETPTSQTTDSTTEVDFSTSSEVATSTSTSDFGCPEVTPQPPMILILEGETVVF</sequence>
<dbReference type="EMBL" id="JAWJWE010000037">
    <property type="protein sequence ID" value="KAK6625771.1"/>
    <property type="molecule type" value="Genomic_DNA"/>
</dbReference>
<comment type="caution">
    <text evidence="3">The sequence shown here is derived from an EMBL/GenBank/DDBJ whole genome shotgun (WGS) entry which is preliminary data.</text>
</comment>
<feature type="compositionally biased region" description="Low complexity" evidence="1">
    <location>
        <begin position="744"/>
        <end position="773"/>
    </location>
</feature>
<feature type="compositionally biased region" description="Low complexity" evidence="1">
    <location>
        <begin position="711"/>
        <end position="726"/>
    </location>
</feature>
<feature type="compositionally biased region" description="Basic and acidic residues" evidence="1">
    <location>
        <begin position="443"/>
        <end position="460"/>
    </location>
</feature>
<evidence type="ECO:0000256" key="1">
    <source>
        <dbReference type="SAM" id="MobiDB-lite"/>
    </source>
</evidence>
<protein>
    <submittedName>
        <fullName evidence="3">Uncharacterized protein</fullName>
    </submittedName>
</protein>
<dbReference type="AlphaFoldDB" id="A0AAN8PAL2"/>
<feature type="region of interest" description="Disordered" evidence="1">
    <location>
        <begin position="443"/>
        <end position="471"/>
    </location>
</feature>